<evidence type="ECO:0000313" key="2">
    <source>
        <dbReference type="WBParaSite" id="nRc.2.0.1.t03460-RA"/>
    </source>
</evidence>
<dbReference type="Proteomes" id="UP000887565">
    <property type="component" value="Unplaced"/>
</dbReference>
<name>A0A915HPR9_ROMCU</name>
<dbReference type="AlphaFoldDB" id="A0A915HPR9"/>
<evidence type="ECO:0000313" key="1">
    <source>
        <dbReference type="Proteomes" id="UP000887565"/>
    </source>
</evidence>
<accession>A0A915HPR9</accession>
<sequence length="83" mass="9321">MIHETAPFVPFGEMAALYIADQSINQTLTMNRRTSTKRGFTLAWLTNLEIEALLSPVNGVDDSLESELFVLTLGILKRLVKRL</sequence>
<keyword evidence="1" id="KW-1185">Reference proteome</keyword>
<dbReference type="WBParaSite" id="nRc.2.0.1.t03460-RA">
    <property type="protein sequence ID" value="nRc.2.0.1.t03460-RA"/>
    <property type="gene ID" value="nRc.2.0.1.g03460"/>
</dbReference>
<protein>
    <submittedName>
        <fullName evidence="2">Uncharacterized protein</fullName>
    </submittedName>
</protein>
<proteinExistence type="predicted"/>
<organism evidence="1 2">
    <name type="scientific">Romanomermis culicivorax</name>
    <name type="common">Nematode worm</name>
    <dbReference type="NCBI Taxonomy" id="13658"/>
    <lineage>
        <taxon>Eukaryota</taxon>
        <taxon>Metazoa</taxon>
        <taxon>Ecdysozoa</taxon>
        <taxon>Nematoda</taxon>
        <taxon>Enoplea</taxon>
        <taxon>Dorylaimia</taxon>
        <taxon>Mermithida</taxon>
        <taxon>Mermithoidea</taxon>
        <taxon>Mermithidae</taxon>
        <taxon>Romanomermis</taxon>
    </lineage>
</organism>
<reference evidence="2" key="1">
    <citation type="submission" date="2022-11" db="UniProtKB">
        <authorList>
            <consortium name="WormBaseParasite"/>
        </authorList>
    </citation>
    <scope>IDENTIFICATION</scope>
</reference>